<protein>
    <submittedName>
        <fullName evidence="3">TS-3</fullName>
    </submittedName>
</protein>
<sequence>MRVAKLMSPVLLLLLSTLILAEPVVEGPKTLLDEIQPELIYGPIAGSNRHSSYMIPNNLVHSQVPFVVRWGLIYGVHRHEVKAACNSQMLSFFGTNDTMPSHLCNDPLKKRLVEIYTINYVYRREFPSIGVRSTQYLMSIGLTPLSKSTDRNTGVGYANFLGARIVAYFKNDGWNSRGHPRINYGRPFSDRTGYKPVNDPGIPESKLRYPLRWQPLIQTDLLGNFYTQHHVVPQIGITAKPFLMPRHELLKRKTKGPYRYPSRRWIHRVDRKNILRQAHKLFSISARLTRSKIQEAFWWDNKVYSVGPISAFYVAQMVQQGLIPFEKIADIIVTLAIAEGLAMHDAMVLAWHEKRRHDLARPQTLIRRLFRKN</sequence>
<dbReference type="Gene3D" id="1.10.606.10">
    <property type="entry name" value="Vanadium-containing Chloroperoxidase, domain 2"/>
    <property type="match status" value="1"/>
</dbReference>
<dbReference type="GO" id="GO:0004601">
    <property type="term" value="F:peroxidase activity"/>
    <property type="evidence" value="ECO:0007669"/>
    <property type="project" value="InterPro"/>
</dbReference>
<dbReference type="InterPro" id="IPR016119">
    <property type="entry name" value="Br/Cl_peroxidase_C"/>
</dbReference>
<keyword evidence="1" id="KW-0732">Signal</keyword>
<proteinExistence type="predicted"/>
<feature type="signal peptide" evidence="1">
    <location>
        <begin position="1"/>
        <end position="21"/>
    </location>
</feature>
<dbReference type="SUPFAM" id="SSF48317">
    <property type="entry name" value="Acid phosphatase/Vanadium-dependent haloperoxidase"/>
    <property type="match status" value="1"/>
</dbReference>
<name>A0AA96V721_9FLOR</name>
<dbReference type="AlphaFoldDB" id="A0AA96V721"/>
<dbReference type="InterPro" id="IPR052559">
    <property type="entry name" value="V-haloperoxidase"/>
</dbReference>
<dbReference type="PANTHER" id="PTHR34599:SF2">
    <property type="entry name" value="TRAF-TYPE DOMAIN-CONTAINING PROTEIN"/>
    <property type="match status" value="1"/>
</dbReference>
<dbReference type="InterPro" id="IPR036938">
    <property type="entry name" value="PAP2/HPO_sf"/>
</dbReference>
<dbReference type="InterPro" id="IPR049283">
    <property type="entry name" value="DUF6851"/>
</dbReference>
<reference evidence="3" key="1">
    <citation type="submission" date="2023-09" db="EMBL/GenBank/DDBJ databases">
        <title>Biosynthesis of haloterpenoids in red algae via microbial-like type I terpene synthases.</title>
        <authorList>
            <person name="Steele T.S."/>
            <person name="Burkhardt I."/>
            <person name="Moore M.L."/>
            <person name="de Rond T."/>
            <person name="Michael T.P."/>
            <person name="Moore B.S."/>
        </authorList>
    </citation>
    <scope>NUCLEOTIDE SEQUENCE</scope>
</reference>
<feature type="chain" id="PRO_5041671889" evidence="1">
    <location>
        <begin position="22"/>
        <end position="373"/>
    </location>
</feature>
<accession>A0AA96V721</accession>
<evidence type="ECO:0000313" key="3">
    <source>
        <dbReference type="EMBL" id="WNY22659.1"/>
    </source>
</evidence>
<dbReference type="Pfam" id="PF21167">
    <property type="entry name" value="DUF6851"/>
    <property type="match status" value="1"/>
</dbReference>
<evidence type="ECO:0000259" key="2">
    <source>
        <dbReference type="Pfam" id="PF21167"/>
    </source>
</evidence>
<dbReference type="EMBL" id="OR515534">
    <property type="protein sequence ID" value="WNY22659.1"/>
    <property type="molecule type" value="Genomic_DNA"/>
</dbReference>
<dbReference type="PANTHER" id="PTHR34599">
    <property type="entry name" value="PEROXIDASE-RELATED"/>
    <property type="match status" value="1"/>
</dbReference>
<feature type="domain" description="DUF6851" evidence="2">
    <location>
        <begin position="112"/>
        <end position="215"/>
    </location>
</feature>
<evidence type="ECO:0000256" key="1">
    <source>
        <dbReference type="SAM" id="SignalP"/>
    </source>
</evidence>
<organism evidence="3">
    <name type="scientific">Laurencia subopposita</name>
    <dbReference type="NCBI Taxonomy" id="3071698"/>
    <lineage>
        <taxon>Eukaryota</taxon>
        <taxon>Rhodophyta</taxon>
        <taxon>Florideophyceae</taxon>
        <taxon>Rhodymeniophycidae</taxon>
        <taxon>Ceramiales</taxon>
        <taxon>Rhodomelaceae</taxon>
        <taxon>Laurencieae</taxon>
        <taxon>Laurencia</taxon>
    </lineage>
</organism>